<dbReference type="InterPro" id="IPR041401">
    <property type="entry name" value="TseB-like_dom"/>
</dbReference>
<accession>A0A3M7TU66</accession>
<dbReference type="Pfam" id="PF03413">
    <property type="entry name" value="PepSY"/>
    <property type="match status" value="1"/>
</dbReference>
<dbReference type="Gene3D" id="3.10.450.40">
    <property type="match status" value="2"/>
</dbReference>
<sequence>MKRWIIGTAIFLLSTAAVTMIWLYNNIQSAQHERFGDSIAYAMDEGLISDYGNVHYYNGRTAYHVIEGTSPDGDAVYVWVETIPESTENYSSAFDEEDSESEENPASEPRTFSRKQDEGISAGEARQIAEANLEMEKFKQVRLGMIGQTPVYEIVYVDTDDRYSFYYISFEDGDYIRHYQLRRSA</sequence>
<keyword evidence="5" id="KW-1185">Reference proteome</keyword>
<organism evidence="4 5">
    <name type="scientific">Alteribacter keqinensis</name>
    <dbReference type="NCBI Taxonomy" id="2483800"/>
    <lineage>
        <taxon>Bacteria</taxon>
        <taxon>Bacillati</taxon>
        <taxon>Bacillota</taxon>
        <taxon>Bacilli</taxon>
        <taxon>Bacillales</taxon>
        <taxon>Bacillaceae</taxon>
        <taxon>Alteribacter</taxon>
    </lineage>
</organism>
<feature type="domain" description="Cell wall elongation regulator TseB-like" evidence="3">
    <location>
        <begin position="39"/>
        <end position="80"/>
    </location>
</feature>
<feature type="compositionally biased region" description="Acidic residues" evidence="1">
    <location>
        <begin position="94"/>
        <end position="105"/>
    </location>
</feature>
<proteinExistence type="predicted"/>
<evidence type="ECO:0000259" key="3">
    <source>
        <dbReference type="Pfam" id="PF17881"/>
    </source>
</evidence>
<dbReference type="Pfam" id="PF17881">
    <property type="entry name" value="TseB"/>
    <property type="match status" value="1"/>
</dbReference>
<reference evidence="4 5" key="1">
    <citation type="submission" date="2018-10" db="EMBL/GenBank/DDBJ databases">
        <title>Bacillus Keqinensis sp. nov., a moderately halophilic bacterium isolated from a saline-alkaline lake.</title>
        <authorList>
            <person name="Wang H."/>
        </authorList>
    </citation>
    <scope>NUCLEOTIDE SEQUENCE [LARGE SCALE GENOMIC DNA]</scope>
    <source>
        <strain evidence="4 5">KQ-3</strain>
    </source>
</reference>
<comment type="caution">
    <text evidence="4">The sequence shown here is derived from an EMBL/GenBank/DDBJ whole genome shotgun (WGS) entry which is preliminary data.</text>
</comment>
<dbReference type="RefSeq" id="WP_122896700.1">
    <property type="nucleotide sequence ID" value="NZ_RHIB01000001.1"/>
</dbReference>
<dbReference type="EMBL" id="RHIB01000001">
    <property type="protein sequence ID" value="RNA69178.1"/>
    <property type="molecule type" value="Genomic_DNA"/>
</dbReference>
<evidence type="ECO:0000259" key="2">
    <source>
        <dbReference type="Pfam" id="PF03413"/>
    </source>
</evidence>
<name>A0A3M7TU66_9BACI</name>
<dbReference type="InterPro" id="IPR046350">
    <property type="entry name" value="Cystatin_sf"/>
</dbReference>
<dbReference type="InterPro" id="IPR025711">
    <property type="entry name" value="PepSY"/>
</dbReference>
<protein>
    <submittedName>
        <fullName evidence="4">Uncharacterized protein</fullName>
    </submittedName>
</protein>
<feature type="domain" description="PepSY" evidence="2">
    <location>
        <begin position="120"/>
        <end position="174"/>
    </location>
</feature>
<evidence type="ECO:0000313" key="5">
    <source>
        <dbReference type="Proteomes" id="UP000278746"/>
    </source>
</evidence>
<dbReference type="Proteomes" id="UP000278746">
    <property type="component" value="Unassembled WGS sequence"/>
</dbReference>
<dbReference type="OrthoDB" id="2381181at2"/>
<evidence type="ECO:0000256" key="1">
    <source>
        <dbReference type="SAM" id="MobiDB-lite"/>
    </source>
</evidence>
<feature type="region of interest" description="Disordered" evidence="1">
    <location>
        <begin position="89"/>
        <end position="121"/>
    </location>
</feature>
<gene>
    <name evidence="4" type="ORF">EBO34_04300</name>
</gene>
<dbReference type="AlphaFoldDB" id="A0A3M7TU66"/>
<dbReference type="SUPFAM" id="SSF54403">
    <property type="entry name" value="Cystatin/monellin"/>
    <property type="match status" value="2"/>
</dbReference>
<evidence type="ECO:0000313" key="4">
    <source>
        <dbReference type="EMBL" id="RNA69178.1"/>
    </source>
</evidence>